<evidence type="ECO:0000313" key="3">
    <source>
        <dbReference type="Proteomes" id="UP000471705"/>
    </source>
</evidence>
<proteinExistence type="predicted"/>
<accession>A0A7K3V9N6</accession>
<dbReference type="Proteomes" id="UP000471705">
    <property type="component" value="Unassembled WGS sequence"/>
</dbReference>
<evidence type="ECO:0000313" key="2">
    <source>
        <dbReference type="EMBL" id="NEK13866.1"/>
    </source>
</evidence>
<comment type="caution">
    <text evidence="2">The sequence shown here is derived from an EMBL/GenBank/DDBJ whole genome shotgun (WGS) entry which is preliminary data.</text>
</comment>
<gene>
    <name evidence="2" type="ORF">GR257_03225</name>
</gene>
<dbReference type="AlphaFoldDB" id="A0A7K3V9N6"/>
<dbReference type="RefSeq" id="WP_164045828.1">
    <property type="nucleotide sequence ID" value="NZ_JBGEXN010000001.1"/>
</dbReference>
<name>A0A7K3V9N6_RHILE</name>
<keyword evidence="1" id="KW-0732">Signal</keyword>
<sequence length="183" mass="18888">MYSRKFLIVCGLAAAALPPVADVAPAATAATRDKAFFDSVAGSWKGPGEIVAGKYKGTKFTCNLIGEPTGDSSAGIKLDGTCRVGVFKQPMTAVISQSGSSYKGKFLDGAAGKGLDVVSGAVSEDTVVVGINRAKLNGAMIARVRDDKTMNVTVSVKVESQMIPVIGLTLTRQVDEMAVGSIQ</sequence>
<feature type="chain" id="PRO_5029670926" evidence="1">
    <location>
        <begin position="22"/>
        <end position="183"/>
    </location>
</feature>
<protein>
    <submittedName>
        <fullName evidence="2">Uncharacterized protein</fullName>
    </submittedName>
</protein>
<dbReference type="EMBL" id="WUFV01000001">
    <property type="protein sequence ID" value="NEK13866.1"/>
    <property type="molecule type" value="Genomic_DNA"/>
</dbReference>
<organism evidence="2 3">
    <name type="scientific">Rhizobium leguminosarum</name>
    <dbReference type="NCBI Taxonomy" id="384"/>
    <lineage>
        <taxon>Bacteria</taxon>
        <taxon>Pseudomonadati</taxon>
        <taxon>Pseudomonadota</taxon>
        <taxon>Alphaproteobacteria</taxon>
        <taxon>Hyphomicrobiales</taxon>
        <taxon>Rhizobiaceae</taxon>
        <taxon>Rhizobium/Agrobacterium group</taxon>
        <taxon>Rhizobium</taxon>
    </lineage>
</organism>
<reference evidence="2 3" key="1">
    <citation type="submission" date="2019-12" db="EMBL/GenBank/DDBJ databases">
        <title>Rhizobium genotypes associated with high levels of biological nitrogen fixation by grain legumes in a temperate-maritime cropping system.</title>
        <authorList>
            <person name="Maluk M."/>
            <person name="Francesc Ferrando Molina F."/>
            <person name="Lopez Del Egido L."/>
            <person name="Lafos M."/>
            <person name="Langarica-Fuentes A."/>
            <person name="Gebre Yohannes G."/>
            <person name="Young M.W."/>
            <person name="Martin P."/>
            <person name="Gantlett R."/>
            <person name="Kenicer G."/>
            <person name="Hawes C."/>
            <person name="Begg G.S."/>
            <person name="Quilliam R.S."/>
            <person name="Squire G.R."/>
            <person name="Poole P.S."/>
            <person name="Young P.W."/>
            <person name="Iannetta P.M."/>
            <person name="James E.K."/>
        </authorList>
    </citation>
    <scope>NUCLEOTIDE SEQUENCE [LARGE SCALE GENOMIC DNA]</scope>
    <source>
        <strain evidence="2 3">JHI54</strain>
    </source>
</reference>
<evidence type="ECO:0000256" key="1">
    <source>
        <dbReference type="SAM" id="SignalP"/>
    </source>
</evidence>
<feature type="signal peptide" evidence="1">
    <location>
        <begin position="1"/>
        <end position="21"/>
    </location>
</feature>